<protein>
    <submittedName>
        <fullName evidence="5">Helix-turn-helix domain-containing protein</fullName>
    </submittedName>
</protein>
<proteinExistence type="predicted"/>
<evidence type="ECO:0000256" key="2">
    <source>
        <dbReference type="ARBA" id="ARBA00023125"/>
    </source>
</evidence>
<dbReference type="InterPro" id="IPR036390">
    <property type="entry name" value="WH_DNA-bd_sf"/>
</dbReference>
<gene>
    <name evidence="5" type="ORF">VB798_13440</name>
</gene>
<reference evidence="5 6" key="1">
    <citation type="submission" date="2023-12" db="EMBL/GenBank/DDBJ databases">
        <title>Novel species of the genus Arcicella isolated from rivers.</title>
        <authorList>
            <person name="Lu H."/>
        </authorList>
    </citation>
    <scope>NUCLEOTIDE SEQUENCE [LARGE SCALE GENOMIC DNA]</scope>
    <source>
        <strain evidence="5 6">DC25W</strain>
    </source>
</reference>
<keyword evidence="2" id="KW-0238">DNA-binding</keyword>
<evidence type="ECO:0000313" key="5">
    <source>
        <dbReference type="EMBL" id="MEA5427587.1"/>
    </source>
</evidence>
<dbReference type="EMBL" id="JAYGIM010000009">
    <property type="protein sequence ID" value="MEA5427587.1"/>
    <property type="molecule type" value="Genomic_DNA"/>
</dbReference>
<feature type="domain" description="HTH hxlR-type" evidence="4">
    <location>
        <begin position="14"/>
        <end position="122"/>
    </location>
</feature>
<dbReference type="Proteomes" id="UP001302222">
    <property type="component" value="Unassembled WGS sequence"/>
</dbReference>
<organism evidence="5 6">
    <name type="scientific">Arcicella lustrica</name>
    <dbReference type="NCBI Taxonomy" id="2984196"/>
    <lineage>
        <taxon>Bacteria</taxon>
        <taxon>Pseudomonadati</taxon>
        <taxon>Bacteroidota</taxon>
        <taxon>Cytophagia</taxon>
        <taxon>Cytophagales</taxon>
        <taxon>Flectobacillaceae</taxon>
        <taxon>Arcicella</taxon>
    </lineage>
</organism>
<dbReference type="PROSITE" id="PS51118">
    <property type="entry name" value="HTH_HXLR"/>
    <property type="match status" value="1"/>
</dbReference>
<evidence type="ECO:0000313" key="6">
    <source>
        <dbReference type="Proteomes" id="UP001302222"/>
    </source>
</evidence>
<dbReference type="PANTHER" id="PTHR33204">
    <property type="entry name" value="TRANSCRIPTIONAL REGULATOR, MARR FAMILY"/>
    <property type="match status" value="1"/>
</dbReference>
<dbReference type="Gene3D" id="1.10.10.10">
    <property type="entry name" value="Winged helix-like DNA-binding domain superfamily/Winged helix DNA-binding domain"/>
    <property type="match status" value="1"/>
</dbReference>
<name>A0ABU5SJW7_9BACT</name>
<dbReference type="SUPFAM" id="SSF46785">
    <property type="entry name" value="Winged helix' DNA-binding domain"/>
    <property type="match status" value="1"/>
</dbReference>
<keyword evidence="1" id="KW-0805">Transcription regulation</keyword>
<evidence type="ECO:0000259" key="4">
    <source>
        <dbReference type="PROSITE" id="PS51118"/>
    </source>
</evidence>
<comment type="caution">
    <text evidence="5">The sequence shown here is derived from an EMBL/GenBank/DDBJ whole genome shotgun (WGS) entry which is preliminary data.</text>
</comment>
<keyword evidence="3" id="KW-0804">Transcription</keyword>
<evidence type="ECO:0000256" key="1">
    <source>
        <dbReference type="ARBA" id="ARBA00023015"/>
    </source>
</evidence>
<accession>A0ABU5SJW7</accession>
<keyword evidence="6" id="KW-1185">Reference proteome</keyword>
<dbReference type="Pfam" id="PF01638">
    <property type="entry name" value="HxlR"/>
    <property type="match status" value="1"/>
</dbReference>
<dbReference type="RefSeq" id="WP_323259123.1">
    <property type="nucleotide sequence ID" value="NZ_JAYGIM010000009.1"/>
</dbReference>
<sequence length="123" mass="14058">MDKDKAQEIIERNCEGDHTQGILAARDVMELLSGKWKIQIIATLSFDGKKRFMDLLRNVEGIGSKMLSKELQTLESNQLVTRTVCDTKPITVEYEITEYGKTLNALIAEMISWGIEHRKRIMS</sequence>
<evidence type="ECO:0000256" key="3">
    <source>
        <dbReference type="ARBA" id="ARBA00023163"/>
    </source>
</evidence>
<dbReference type="InterPro" id="IPR036388">
    <property type="entry name" value="WH-like_DNA-bd_sf"/>
</dbReference>
<dbReference type="InterPro" id="IPR002577">
    <property type="entry name" value="HTH_HxlR"/>
</dbReference>